<sequence length="683" mass="79266">MKQKNQSTNNDDTTNKSKSANSKFWFKSLILTISILVLINTEVKSEIYKTLHPHIRPYLPRIRNFLLHYSQTNISDVLFHSDQFSLTQQLEYLLFHYLAIVVQLAEGLYRFSRVASVGVSCLWDYYKHYNSKEWKEQVTKDEQRLAMLVNTNENEKNIYHTNSSVDGNTTSFPIETNDETTSIIYQTHKRNAEKFLSLFIELGGIFVKIGQYMSSMTNFLPDAWTDTLKVLQDQVPCEATMEEIKLMFHDEELLSCGKSFDELFEHFEAHPIAAASLAQVHRAKLRKGAVSELEGTSLDGAEVAVKVQYPSISYYYKGDMIAKGVALSIIHFFFPHYNISWMGSMLDETLNQELDFRIEKHNAEKITLLFAREEEGMKQQLYIPKVISSLSSKRLLTMEFINGVKISNTEALRQRFGERGITEAASITFHVFAKMIFLHSFLHTDPHPGNILIRAHPSHKNRVQVVLLDHGLYQHLSHDFTINFAKFWRALVLNDNVFVKTYCQDLGIEDYQLYASIILMRGYDDKTGVGLFTHGTKAEFERFFKGIIEHRMDKFQQMIRNMPSEMLLIMRTNNLLRYVNQSMGVPVNRYVIYARVATVGIYNKEHKEIAVLASNSSSFSLWRYLKQKSLEKADQIYFETLLAIYQMKQCLWNWYYRQLILLGLMKPIRLSVDKNDLDVVLAA</sequence>
<evidence type="ECO:0000313" key="4">
    <source>
        <dbReference type="EMBL" id="KAG2373125.1"/>
    </source>
</evidence>
<name>A0AA88G6W4_NAELO</name>
<evidence type="ECO:0000313" key="5">
    <source>
        <dbReference type="Proteomes" id="UP000816034"/>
    </source>
</evidence>
<dbReference type="SUPFAM" id="SSF56112">
    <property type="entry name" value="Protein kinase-like (PK-like)"/>
    <property type="match status" value="1"/>
</dbReference>
<organism evidence="4 5">
    <name type="scientific">Naegleria lovaniensis</name>
    <name type="common">Amoeba</name>
    <dbReference type="NCBI Taxonomy" id="51637"/>
    <lineage>
        <taxon>Eukaryota</taxon>
        <taxon>Discoba</taxon>
        <taxon>Heterolobosea</taxon>
        <taxon>Tetramitia</taxon>
        <taxon>Eutetramitia</taxon>
        <taxon>Vahlkampfiidae</taxon>
        <taxon>Naegleria</taxon>
    </lineage>
</organism>
<evidence type="ECO:0000256" key="1">
    <source>
        <dbReference type="ARBA" id="ARBA00009670"/>
    </source>
</evidence>
<reference evidence="4 5" key="1">
    <citation type="journal article" date="2018" name="BMC Genomics">
        <title>The genome of Naegleria lovaniensis, the basis for a comparative approach to unravel pathogenicity factors of the human pathogenic amoeba N. fowleri.</title>
        <authorList>
            <person name="Liechti N."/>
            <person name="Schurch N."/>
            <person name="Bruggmann R."/>
            <person name="Wittwer M."/>
        </authorList>
    </citation>
    <scope>NUCLEOTIDE SEQUENCE [LARGE SCALE GENOMIC DNA]</scope>
    <source>
        <strain evidence="4 5">ATCC 30569</strain>
    </source>
</reference>
<comment type="caution">
    <text evidence="4">The sequence shown here is derived from an EMBL/GenBank/DDBJ whole genome shotgun (WGS) entry which is preliminary data.</text>
</comment>
<dbReference type="AlphaFoldDB" id="A0AA88G6W4"/>
<dbReference type="GeneID" id="68105311"/>
<feature type="transmembrane region" description="Helical" evidence="2">
    <location>
        <begin position="24"/>
        <end position="41"/>
    </location>
</feature>
<comment type="similarity">
    <text evidence="1">Belongs to the protein kinase superfamily. ADCK protein kinase family.</text>
</comment>
<keyword evidence="2" id="KW-0472">Membrane</keyword>
<dbReference type="InterPro" id="IPR004147">
    <property type="entry name" value="ABC1_dom"/>
</dbReference>
<proteinExistence type="inferred from homology"/>
<dbReference type="RefSeq" id="XP_044542299.1">
    <property type="nucleotide sequence ID" value="XM_044688669.1"/>
</dbReference>
<dbReference type="PANTHER" id="PTHR43173">
    <property type="entry name" value="ABC1 FAMILY PROTEIN"/>
    <property type="match status" value="1"/>
</dbReference>
<dbReference type="InterPro" id="IPR051130">
    <property type="entry name" value="Mito_struct-func_regulator"/>
</dbReference>
<dbReference type="PANTHER" id="PTHR43173:SF28">
    <property type="entry name" value="AARF DOMAIN CONTAINING KINASE 5"/>
    <property type="match status" value="1"/>
</dbReference>
<dbReference type="Proteomes" id="UP000816034">
    <property type="component" value="Unassembled WGS sequence"/>
</dbReference>
<dbReference type="CDD" id="cd13969">
    <property type="entry name" value="ADCK1-like"/>
    <property type="match status" value="1"/>
</dbReference>
<keyword evidence="2" id="KW-1133">Transmembrane helix</keyword>
<evidence type="ECO:0000256" key="2">
    <source>
        <dbReference type="SAM" id="Phobius"/>
    </source>
</evidence>
<keyword evidence="2" id="KW-0812">Transmembrane</keyword>
<dbReference type="EMBL" id="PYSW02000060">
    <property type="protein sequence ID" value="KAG2373125.1"/>
    <property type="molecule type" value="Genomic_DNA"/>
</dbReference>
<dbReference type="InterPro" id="IPR045307">
    <property type="entry name" value="ADCK1_dom"/>
</dbReference>
<evidence type="ECO:0000259" key="3">
    <source>
        <dbReference type="Pfam" id="PF03109"/>
    </source>
</evidence>
<gene>
    <name evidence="4" type="ORF">C9374_012857</name>
</gene>
<dbReference type="InterPro" id="IPR011009">
    <property type="entry name" value="Kinase-like_dom_sf"/>
</dbReference>
<dbReference type="Pfam" id="PF03109">
    <property type="entry name" value="ABC1"/>
    <property type="match status" value="1"/>
</dbReference>
<feature type="domain" description="ABC1 atypical kinase-like" evidence="3">
    <location>
        <begin position="231"/>
        <end position="499"/>
    </location>
</feature>
<keyword evidence="5" id="KW-1185">Reference proteome</keyword>
<protein>
    <recommendedName>
        <fullName evidence="3">ABC1 atypical kinase-like domain-containing protein</fullName>
    </recommendedName>
</protein>
<accession>A0AA88G6W4</accession>